<evidence type="ECO:0000313" key="2">
    <source>
        <dbReference type="EMBL" id="TRV23599.1"/>
    </source>
</evidence>
<sequence length="59" mass="6741">TPHTPHPTPHTPHPTPHTPHPTPHTPHPTPHTLLYKTSSYLRAGKGNTWARREGKREKY</sequence>
<proteinExistence type="predicted"/>
<feature type="compositionally biased region" description="Basic and acidic residues" evidence="1">
    <location>
        <begin position="50"/>
        <end position="59"/>
    </location>
</feature>
<dbReference type="AlphaFoldDB" id="A0A552LTQ1"/>
<feature type="compositionally biased region" description="Pro residues" evidence="1">
    <location>
        <begin position="1"/>
        <end position="29"/>
    </location>
</feature>
<gene>
    <name evidence="2" type="ORF">EWV88_11165</name>
</gene>
<protein>
    <submittedName>
        <fullName evidence="2">Uncharacterized protein</fullName>
    </submittedName>
</protein>
<evidence type="ECO:0000313" key="3">
    <source>
        <dbReference type="Proteomes" id="UP000318616"/>
    </source>
</evidence>
<feature type="region of interest" description="Disordered" evidence="1">
    <location>
        <begin position="1"/>
        <end position="59"/>
    </location>
</feature>
<dbReference type="Proteomes" id="UP000318616">
    <property type="component" value="Unassembled WGS sequence"/>
</dbReference>
<dbReference type="EMBL" id="SFAP01000141">
    <property type="protein sequence ID" value="TRV23599.1"/>
    <property type="molecule type" value="Genomic_DNA"/>
</dbReference>
<accession>A0A552LTQ1</accession>
<organism evidence="2 3">
    <name type="scientific">Microcystis wesenbergii Mw_MB_S_20031200_S109D</name>
    <dbReference type="NCBI Taxonomy" id="2486241"/>
    <lineage>
        <taxon>Bacteria</taxon>
        <taxon>Bacillati</taxon>
        <taxon>Cyanobacteriota</taxon>
        <taxon>Cyanophyceae</taxon>
        <taxon>Oscillatoriophycideae</taxon>
        <taxon>Chroococcales</taxon>
        <taxon>Microcystaceae</taxon>
        <taxon>Microcystis</taxon>
    </lineage>
</organism>
<evidence type="ECO:0000256" key="1">
    <source>
        <dbReference type="SAM" id="MobiDB-lite"/>
    </source>
</evidence>
<reference evidence="2 3" key="1">
    <citation type="submission" date="2019-01" db="EMBL/GenBank/DDBJ databases">
        <title>Coherence of Microcystis species and biogeography revealed through population genomics.</title>
        <authorList>
            <person name="Perez-Carrascal O.M."/>
            <person name="Terrat Y."/>
            <person name="Giani A."/>
            <person name="Fortin N."/>
            <person name="Tromas N."/>
            <person name="Shapiro B.J."/>
        </authorList>
    </citation>
    <scope>NUCLEOTIDE SEQUENCE [LARGE SCALE GENOMIC DNA]</scope>
    <source>
        <strain evidence="2">Mw_MB_S_20031200_S109D</strain>
    </source>
</reference>
<comment type="caution">
    <text evidence="2">The sequence shown here is derived from an EMBL/GenBank/DDBJ whole genome shotgun (WGS) entry which is preliminary data.</text>
</comment>
<name>A0A552LTQ1_9CHRO</name>
<feature type="non-terminal residue" evidence="2">
    <location>
        <position position="1"/>
    </location>
</feature>